<proteinExistence type="predicted"/>
<dbReference type="Proteomes" id="UP000717328">
    <property type="component" value="Unassembled WGS sequence"/>
</dbReference>
<sequence length="217" mass="24390">MKGGSPYQYSMPAHPTHLTYATCTLALLLEGLLSSRRTRRALKWLTRPALHWAERTAAPLVLVRWLYVLHQRRRLERLSWQYVNEGLTGELGDIIKSFHLRAIGDGTYAPTAPGGFWLADLQGETVGIVGMLRKDELTATVHRLNVTPRHQGCGIAAQLMDALTAHARAHGIRTLELATSPYNVSAISFYQRIGWKRTGYKNYLGIMLITMRLDLAI</sequence>
<dbReference type="InterPro" id="IPR000182">
    <property type="entry name" value="GNAT_dom"/>
</dbReference>
<evidence type="ECO:0000313" key="4">
    <source>
        <dbReference type="EMBL" id="KAG5636262.1"/>
    </source>
</evidence>
<evidence type="ECO:0000313" key="5">
    <source>
        <dbReference type="Proteomes" id="UP000717328"/>
    </source>
</evidence>
<dbReference type="AlphaFoldDB" id="A0A9P7FWA6"/>
<protein>
    <recommendedName>
        <fullName evidence="3">N-acetyltransferase domain-containing protein</fullName>
    </recommendedName>
</protein>
<keyword evidence="2" id="KW-0812">Transmembrane</keyword>
<evidence type="ECO:0000259" key="3">
    <source>
        <dbReference type="PROSITE" id="PS51186"/>
    </source>
</evidence>
<dbReference type="GO" id="GO:0008080">
    <property type="term" value="F:N-acetyltransferase activity"/>
    <property type="evidence" value="ECO:0007669"/>
    <property type="project" value="InterPro"/>
</dbReference>
<name>A0A9P7FWA6_9AGAR</name>
<dbReference type="PANTHER" id="PTHR13947:SF37">
    <property type="entry name" value="LD18367P"/>
    <property type="match status" value="1"/>
</dbReference>
<accession>A0A9P7FWA6</accession>
<reference evidence="4" key="2">
    <citation type="submission" date="2021-10" db="EMBL/GenBank/DDBJ databases">
        <title>Phylogenomics reveals ancestral predisposition of the termite-cultivated fungus Termitomyces towards a domesticated lifestyle.</title>
        <authorList>
            <person name="Auxier B."/>
            <person name="Grum-Grzhimaylo A."/>
            <person name="Cardenas M.E."/>
            <person name="Lodge J.D."/>
            <person name="Laessoe T."/>
            <person name="Pedersen O."/>
            <person name="Smith M.E."/>
            <person name="Kuyper T.W."/>
            <person name="Franco-Molano E.A."/>
            <person name="Baroni T.J."/>
            <person name="Aanen D.K."/>
        </authorList>
    </citation>
    <scope>NUCLEOTIDE SEQUENCE</scope>
    <source>
        <strain evidence="4">D49</strain>
    </source>
</reference>
<keyword evidence="5" id="KW-1185">Reference proteome</keyword>
<evidence type="ECO:0000256" key="1">
    <source>
        <dbReference type="ARBA" id="ARBA00022679"/>
    </source>
</evidence>
<feature type="transmembrane region" description="Helical" evidence="2">
    <location>
        <begin position="17"/>
        <end position="33"/>
    </location>
</feature>
<keyword evidence="1" id="KW-0808">Transferase</keyword>
<organism evidence="4 5">
    <name type="scientific">Sphagnurus paluster</name>
    <dbReference type="NCBI Taxonomy" id="117069"/>
    <lineage>
        <taxon>Eukaryota</taxon>
        <taxon>Fungi</taxon>
        <taxon>Dikarya</taxon>
        <taxon>Basidiomycota</taxon>
        <taxon>Agaricomycotina</taxon>
        <taxon>Agaricomycetes</taxon>
        <taxon>Agaricomycetidae</taxon>
        <taxon>Agaricales</taxon>
        <taxon>Tricholomatineae</taxon>
        <taxon>Lyophyllaceae</taxon>
        <taxon>Sphagnurus</taxon>
    </lineage>
</organism>
<comment type="caution">
    <text evidence="4">The sequence shown here is derived from an EMBL/GenBank/DDBJ whole genome shotgun (WGS) entry which is preliminary data.</text>
</comment>
<evidence type="ECO:0000256" key="2">
    <source>
        <dbReference type="SAM" id="Phobius"/>
    </source>
</evidence>
<dbReference type="InterPro" id="IPR016181">
    <property type="entry name" value="Acyl_CoA_acyltransferase"/>
</dbReference>
<keyword evidence="2" id="KW-1133">Transmembrane helix</keyword>
<dbReference type="PROSITE" id="PS51186">
    <property type="entry name" value="GNAT"/>
    <property type="match status" value="1"/>
</dbReference>
<dbReference type="SUPFAM" id="SSF55729">
    <property type="entry name" value="Acyl-CoA N-acyltransferases (Nat)"/>
    <property type="match status" value="1"/>
</dbReference>
<gene>
    <name evidence="4" type="ORF">H0H81_008618</name>
</gene>
<reference evidence="4" key="1">
    <citation type="submission" date="2021-02" db="EMBL/GenBank/DDBJ databases">
        <authorList>
            <person name="Nieuwenhuis M."/>
            <person name="Van De Peppel L.J.J."/>
        </authorList>
    </citation>
    <scope>NUCLEOTIDE SEQUENCE</scope>
    <source>
        <strain evidence="4">D49</strain>
    </source>
</reference>
<dbReference type="CDD" id="cd04301">
    <property type="entry name" value="NAT_SF"/>
    <property type="match status" value="1"/>
</dbReference>
<feature type="domain" description="N-acetyltransferase" evidence="3">
    <location>
        <begin position="70"/>
        <end position="216"/>
    </location>
</feature>
<dbReference type="OrthoDB" id="41532at2759"/>
<dbReference type="Pfam" id="PF00583">
    <property type="entry name" value="Acetyltransf_1"/>
    <property type="match status" value="1"/>
</dbReference>
<dbReference type="PANTHER" id="PTHR13947">
    <property type="entry name" value="GNAT FAMILY N-ACETYLTRANSFERASE"/>
    <property type="match status" value="1"/>
</dbReference>
<dbReference type="EMBL" id="JABCKI010005955">
    <property type="protein sequence ID" value="KAG5636262.1"/>
    <property type="molecule type" value="Genomic_DNA"/>
</dbReference>
<dbReference type="InterPro" id="IPR050769">
    <property type="entry name" value="NAT_camello-type"/>
</dbReference>
<keyword evidence="2" id="KW-0472">Membrane</keyword>
<dbReference type="Gene3D" id="3.40.630.30">
    <property type="match status" value="1"/>
</dbReference>